<dbReference type="GO" id="GO:0016491">
    <property type="term" value="F:oxidoreductase activity"/>
    <property type="evidence" value="ECO:0007669"/>
    <property type="project" value="InterPro"/>
</dbReference>
<proteinExistence type="inferred from homology"/>
<reference evidence="3" key="1">
    <citation type="submission" date="2021-01" db="EMBL/GenBank/DDBJ databases">
        <title>Whole genome shotgun sequence of Virgisporangium ochraceum NBRC 16418.</title>
        <authorList>
            <person name="Komaki H."/>
            <person name="Tamura T."/>
        </authorList>
    </citation>
    <scope>NUCLEOTIDE SEQUENCE</scope>
    <source>
        <strain evidence="3">NBRC 16418</strain>
    </source>
</reference>
<gene>
    <name evidence="3" type="ORF">Voc01_060040</name>
</gene>
<sequence length="163" mass="18322">MPVRDRYAGLLRRLGHQRWFAWVGRRVTPLDRWLRRRTKGRWSLSGDRTTPALLLTTTGRKSGLPREQPLLYATDGGSYVVVGSNWGQAGHPAWSANLLADPAAVVDVDGTRVPVRASLCSGAERERMWALLAAVWPAYDSYDRRAGRELRVFRLTPERAPDG</sequence>
<dbReference type="RefSeq" id="WP_203930980.1">
    <property type="nucleotide sequence ID" value="NZ_BOPH01000085.1"/>
</dbReference>
<accession>A0A8J3ZVV7</accession>
<dbReference type="InterPro" id="IPR004378">
    <property type="entry name" value="F420H2_quin_Rdtase"/>
</dbReference>
<name>A0A8J3ZVV7_9ACTN</name>
<evidence type="ECO:0008006" key="5">
    <source>
        <dbReference type="Google" id="ProtNLM"/>
    </source>
</evidence>
<comment type="catalytic activity">
    <reaction evidence="2">
        <text>oxidized coenzyme F420-(gamma-L-Glu)(n) + a quinol + H(+) = reduced coenzyme F420-(gamma-L-Glu)(n) + a quinone</text>
        <dbReference type="Rhea" id="RHEA:39663"/>
        <dbReference type="Rhea" id="RHEA-COMP:12939"/>
        <dbReference type="Rhea" id="RHEA-COMP:14378"/>
        <dbReference type="ChEBI" id="CHEBI:15378"/>
        <dbReference type="ChEBI" id="CHEBI:24646"/>
        <dbReference type="ChEBI" id="CHEBI:132124"/>
        <dbReference type="ChEBI" id="CHEBI:133980"/>
        <dbReference type="ChEBI" id="CHEBI:139511"/>
    </reaction>
</comment>
<evidence type="ECO:0000313" key="4">
    <source>
        <dbReference type="Proteomes" id="UP000635606"/>
    </source>
</evidence>
<dbReference type="Gene3D" id="2.30.110.10">
    <property type="entry name" value="Electron Transport, Fmn-binding Protein, Chain A"/>
    <property type="match status" value="1"/>
</dbReference>
<protein>
    <recommendedName>
        <fullName evidence="5">Nitroreductase family deazaflavin-dependent oxidoreductase</fullName>
    </recommendedName>
</protein>
<dbReference type="Proteomes" id="UP000635606">
    <property type="component" value="Unassembled WGS sequence"/>
</dbReference>
<dbReference type="PANTHER" id="PTHR39428">
    <property type="entry name" value="F420H(2)-DEPENDENT QUINONE REDUCTASE RV1261C"/>
    <property type="match status" value="1"/>
</dbReference>
<evidence type="ECO:0000256" key="2">
    <source>
        <dbReference type="ARBA" id="ARBA00049106"/>
    </source>
</evidence>
<dbReference type="SUPFAM" id="SSF50475">
    <property type="entry name" value="FMN-binding split barrel"/>
    <property type="match status" value="1"/>
</dbReference>
<dbReference type="GO" id="GO:0070967">
    <property type="term" value="F:coenzyme F420 binding"/>
    <property type="evidence" value="ECO:0007669"/>
    <property type="project" value="TreeGrafter"/>
</dbReference>
<dbReference type="GO" id="GO:0005886">
    <property type="term" value="C:plasma membrane"/>
    <property type="evidence" value="ECO:0007669"/>
    <property type="project" value="TreeGrafter"/>
</dbReference>
<evidence type="ECO:0000313" key="3">
    <source>
        <dbReference type="EMBL" id="GIJ71087.1"/>
    </source>
</evidence>
<dbReference type="NCBIfam" id="TIGR00026">
    <property type="entry name" value="hi_GC_TIGR00026"/>
    <property type="match status" value="1"/>
</dbReference>
<dbReference type="EMBL" id="BOPH01000085">
    <property type="protein sequence ID" value="GIJ71087.1"/>
    <property type="molecule type" value="Genomic_DNA"/>
</dbReference>
<dbReference type="AlphaFoldDB" id="A0A8J3ZVV7"/>
<comment type="caution">
    <text evidence="3">The sequence shown here is derived from an EMBL/GenBank/DDBJ whole genome shotgun (WGS) entry which is preliminary data.</text>
</comment>
<dbReference type="Pfam" id="PF04075">
    <property type="entry name" value="F420H2_quin_red"/>
    <property type="match status" value="1"/>
</dbReference>
<keyword evidence="4" id="KW-1185">Reference proteome</keyword>
<dbReference type="InterPro" id="IPR012349">
    <property type="entry name" value="Split_barrel_FMN-bd"/>
</dbReference>
<organism evidence="3 4">
    <name type="scientific">Virgisporangium ochraceum</name>
    <dbReference type="NCBI Taxonomy" id="65505"/>
    <lineage>
        <taxon>Bacteria</taxon>
        <taxon>Bacillati</taxon>
        <taxon>Actinomycetota</taxon>
        <taxon>Actinomycetes</taxon>
        <taxon>Micromonosporales</taxon>
        <taxon>Micromonosporaceae</taxon>
        <taxon>Virgisporangium</taxon>
    </lineage>
</organism>
<evidence type="ECO:0000256" key="1">
    <source>
        <dbReference type="ARBA" id="ARBA00008710"/>
    </source>
</evidence>
<comment type="similarity">
    <text evidence="1">Belongs to the F420H(2)-dependent quinone reductase family.</text>
</comment>
<dbReference type="PANTHER" id="PTHR39428:SF3">
    <property type="entry name" value="DEAZAFLAVIN-DEPENDENT NITROREDUCTASE"/>
    <property type="match status" value="1"/>
</dbReference>